<sequence>MPANTRKKTPAPAPVQAHLELREALGGTLAERSQGLQADPLWGNSDVLIGQWRTQFARDEVDPLTFGIRIRRIAMLLDEASALECDKAGLTLNEMLLLMALRRVGPPYALRPTDILKMHSVTSGTATYRIDQLTKQDLAERIPDPSDRRGYLIRLTPRGLEIIDGILQRLMVEHRRLLAPMSDIPGAFEVFEESLRLYERCIGPRE</sequence>
<dbReference type="Gene3D" id="1.10.10.10">
    <property type="entry name" value="Winged helix-like DNA-binding domain superfamily/Winged helix DNA-binding domain"/>
    <property type="match status" value="1"/>
</dbReference>
<dbReference type="RefSeq" id="WP_301807386.1">
    <property type="nucleotide sequence ID" value="NZ_JAUJZH010000005.1"/>
</dbReference>
<keyword evidence="3" id="KW-1185">Reference proteome</keyword>
<proteinExistence type="predicted"/>
<evidence type="ECO:0000313" key="2">
    <source>
        <dbReference type="EMBL" id="MDO1532565.1"/>
    </source>
</evidence>
<dbReference type="PANTHER" id="PTHR33164">
    <property type="entry name" value="TRANSCRIPTIONAL REGULATOR, MARR FAMILY"/>
    <property type="match status" value="1"/>
</dbReference>
<evidence type="ECO:0000259" key="1">
    <source>
        <dbReference type="PROSITE" id="PS50995"/>
    </source>
</evidence>
<protein>
    <submittedName>
        <fullName evidence="2">MarR family transcriptional regulator</fullName>
    </submittedName>
</protein>
<dbReference type="SUPFAM" id="SSF46785">
    <property type="entry name" value="Winged helix' DNA-binding domain"/>
    <property type="match status" value="1"/>
</dbReference>
<accession>A0ABT8S162</accession>
<comment type="caution">
    <text evidence="2">The sequence shown here is derived from an EMBL/GenBank/DDBJ whole genome shotgun (WGS) entry which is preliminary data.</text>
</comment>
<dbReference type="Pfam" id="PF12802">
    <property type="entry name" value="MarR_2"/>
    <property type="match status" value="1"/>
</dbReference>
<organism evidence="2 3">
    <name type="scientific">Variovorax ginsengisoli</name>
    <dbReference type="NCBI Taxonomy" id="363844"/>
    <lineage>
        <taxon>Bacteria</taxon>
        <taxon>Pseudomonadati</taxon>
        <taxon>Pseudomonadota</taxon>
        <taxon>Betaproteobacteria</taxon>
        <taxon>Burkholderiales</taxon>
        <taxon>Comamonadaceae</taxon>
        <taxon>Variovorax</taxon>
    </lineage>
</organism>
<feature type="domain" description="HTH marR-type" evidence="1">
    <location>
        <begin position="63"/>
        <end position="200"/>
    </location>
</feature>
<dbReference type="InterPro" id="IPR036388">
    <property type="entry name" value="WH-like_DNA-bd_sf"/>
</dbReference>
<dbReference type="Proteomes" id="UP001169027">
    <property type="component" value="Unassembled WGS sequence"/>
</dbReference>
<dbReference type="EMBL" id="JAUKVY010000005">
    <property type="protein sequence ID" value="MDO1532565.1"/>
    <property type="molecule type" value="Genomic_DNA"/>
</dbReference>
<dbReference type="PANTHER" id="PTHR33164:SF104">
    <property type="entry name" value="TRANSCRIPTIONAL REGULATORY PROTEIN"/>
    <property type="match status" value="1"/>
</dbReference>
<dbReference type="InterPro" id="IPR036390">
    <property type="entry name" value="WH_DNA-bd_sf"/>
</dbReference>
<evidence type="ECO:0000313" key="3">
    <source>
        <dbReference type="Proteomes" id="UP001169027"/>
    </source>
</evidence>
<dbReference type="InterPro" id="IPR000835">
    <property type="entry name" value="HTH_MarR-typ"/>
</dbReference>
<dbReference type="InterPro" id="IPR039422">
    <property type="entry name" value="MarR/SlyA-like"/>
</dbReference>
<reference evidence="2" key="1">
    <citation type="submission" date="2023-06" db="EMBL/GenBank/DDBJ databases">
        <authorList>
            <person name="Jiang Y."/>
            <person name="Liu Q."/>
        </authorList>
    </citation>
    <scope>NUCLEOTIDE SEQUENCE</scope>
    <source>
        <strain evidence="2">CGMCC 1.12090</strain>
    </source>
</reference>
<name>A0ABT8S162_9BURK</name>
<dbReference type="SMART" id="SM00347">
    <property type="entry name" value="HTH_MARR"/>
    <property type="match status" value="1"/>
</dbReference>
<dbReference type="PROSITE" id="PS50995">
    <property type="entry name" value="HTH_MARR_2"/>
    <property type="match status" value="1"/>
</dbReference>
<gene>
    <name evidence="2" type="ORF">Q2T77_09725</name>
</gene>